<keyword evidence="7" id="KW-0012">Acyltransferase</keyword>
<feature type="transmembrane region" description="Helical" evidence="12">
    <location>
        <begin position="219"/>
        <end position="250"/>
    </location>
</feature>
<evidence type="ECO:0000313" key="15">
    <source>
        <dbReference type="Proteomes" id="UP000827889"/>
    </source>
</evidence>
<keyword evidence="6" id="KW-0256">Endoplasmic reticulum</keyword>
<comment type="catalytic activity">
    <reaction evidence="10">
        <text>an acyl-CoA + a 1,2-diacyl-sn-glycerol = a triacyl-sn-glycerol + CoA</text>
        <dbReference type="Rhea" id="RHEA:10868"/>
        <dbReference type="ChEBI" id="CHEBI:17815"/>
        <dbReference type="ChEBI" id="CHEBI:57287"/>
        <dbReference type="ChEBI" id="CHEBI:58342"/>
        <dbReference type="ChEBI" id="CHEBI:64615"/>
        <dbReference type="EC" id="2.3.1.20"/>
    </reaction>
</comment>
<dbReference type="UniPathway" id="UPA00282"/>
<keyword evidence="5" id="KW-0808">Transferase</keyword>
<evidence type="ECO:0000313" key="16">
    <source>
        <dbReference type="RefSeq" id="XP_030540988.1"/>
    </source>
</evidence>
<comment type="pathway">
    <text evidence="3">Glycerolipid metabolism; triacylglycerol biosynthesis.</text>
</comment>
<dbReference type="AlphaFoldDB" id="A0A8B8Q387"/>
<dbReference type="KEGG" id="rarg:115748601"/>
<feature type="domain" description="O-acyltransferase WSD1 C-terminal" evidence="14">
    <location>
        <begin position="362"/>
        <end position="504"/>
    </location>
</feature>
<organism evidence="15 16">
    <name type="scientific">Rhodamnia argentea</name>
    <dbReference type="NCBI Taxonomy" id="178133"/>
    <lineage>
        <taxon>Eukaryota</taxon>
        <taxon>Viridiplantae</taxon>
        <taxon>Streptophyta</taxon>
        <taxon>Embryophyta</taxon>
        <taxon>Tracheophyta</taxon>
        <taxon>Spermatophyta</taxon>
        <taxon>Magnoliopsida</taxon>
        <taxon>eudicotyledons</taxon>
        <taxon>Gunneridae</taxon>
        <taxon>Pentapetalae</taxon>
        <taxon>rosids</taxon>
        <taxon>malvids</taxon>
        <taxon>Myrtales</taxon>
        <taxon>Myrtaceae</taxon>
        <taxon>Myrtoideae</taxon>
        <taxon>Myrteae</taxon>
        <taxon>Australasian group</taxon>
        <taxon>Rhodamnia</taxon>
    </lineage>
</organism>
<evidence type="ECO:0000256" key="10">
    <source>
        <dbReference type="ARBA" id="ARBA00048109"/>
    </source>
</evidence>
<evidence type="ECO:0000256" key="1">
    <source>
        <dbReference type="ARBA" id="ARBA00004162"/>
    </source>
</evidence>
<evidence type="ECO:0000256" key="8">
    <source>
        <dbReference type="ARBA" id="ARBA00024360"/>
    </source>
</evidence>
<dbReference type="GO" id="GO:0047196">
    <property type="term" value="F:long-chain-alcohol O-fatty-acyltransferase activity"/>
    <property type="evidence" value="ECO:0007669"/>
    <property type="project" value="UniProtKB-EC"/>
</dbReference>
<evidence type="ECO:0000256" key="3">
    <source>
        <dbReference type="ARBA" id="ARBA00004771"/>
    </source>
</evidence>
<keyword evidence="12" id="KW-0472">Membrane</keyword>
<dbReference type="Pfam" id="PF06974">
    <property type="entry name" value="WS_DGAT_C"/>
    <property type="match status" value="1"/>
</dbReference>
<dbReference type="RefSeq" id="XP_030540988.1">
    <property type="nucleotide sequence ID" value="XM_030685128.2"/>
</dbReference>
<keyword evidence="15" id="KW-1185">Reference proteome</keyword>
<comment type="pathway">
    <text evidence="4">Lipid metabolism.</text>
</comment>
<evidence type="ECO:0000256" key="2">
    <source>
        <dbReference type="ARBA" id="ARBA00004586"/>
    </source>
</evidence>
<dbReference type="PANTHER" id="PTHR31650:SF74">
    <property type="entry name" value="O-ACYLTRANSFERASE WSD1-LIKE"/>
    <property type="match status" value="1"/>
</dbReference>
<dbReference type="Pfam" id="PF03007">
    <property type="entry name" value="WS_DGAT_cat"/>
    <property type="match status" value="1"/>
</dbReference>
<evidence type="ECO:0000256" key="4">
    <source>
        <dbReference type="ARBA" id="ARBA00005189"/>
    </source>
</evidence>
<feature type="compositionally biased region" description="Basic and acidic residues" evidence="11">
    <location>
        <begin position="24"/>
        <end position="34"/>
    </location>
</feature>
<sequence length="521" mass="58200">MSPEEGFMWRRKVKPNLKPVETTSRLDKTQKDEGSSAAVAEGEPLSPSAQMFHEPNFNVYIIVIMGCKTPVDLPVIKSNLVHALLKHPRFSSLQVEDEKEKGKFRWVQTNVDLENHIIVPEIGPGMDSPDRFVEDYVSDLSKTTISKTQPLWDIHILNVKTSDAEAVGVFRIHHSLGDGTSLLSLLLACTRQISDPEALPTIPVKKSREKKDQRDYGRIWGWLLGICWFLALMWNTVVDMIMFAATVLFLKDGESPIKGPPGVELMPRRFVYRTVSLEDMKMVKNALNATVNDVALGVTQAGLSRYLNWRYAETKNRHGATEFGNNLPKNIRLRSTLLINLRPSVGIQALAAMMEEDTKVKWGNRIGYVLLPITIALHSNPLDYVREAKATIDRKKHSLEAIFTNSIAEVVLKLFGIKAASALSHRVITRTTMCFSNLVGPLEEIGFYGHPLAYLAPGCYGQPHGLMVNFQSYVNKMTFVVSADEGTIPDPHRLCDDIVKALELTKDAVLERGQGRGTTAL</sequence>
<keyword evidence="12" id="KW-0812">Transmembrane</keyword>
<dbReference type="InterPro" id="IPR045034">
    <property type="entry name" value="O-acyltransferase_WSD1-like"/>
</dbReference>
<dbReference type="GO" id="GO:0004144">
    <property type="term" value="F:diacylglycerol O-acyltransferase activity"/>
    <property type="evidence" value="ECO:0007669"/>
    <property type="project" value="UniProtKB-EC"/>
</dbReference>
<evidence type="ECO:0000256" key="12">
    <source>
        <dbReference type="SAM" id="Phobius"/>
    </source>
</evidence>
<name>A0A8B8Q387_9MYRT</name>
<dbReference type="InterPro" id="IPR004255">
    <property type="entry name" value="O-acyltransferase_WSD1_N"/>
</dbReference>
<dbReference type="GeneID" id="115748601"/>
<dbReference type="InterPro" id="IPR009721">
    <property type="entry name" value="O-acyltransferase_WSD1_C"/>
</dbReference>
<evidence type="ECO:0000259" key="14">
    <source>
        <dbReference type="Pfam" id="PF06974"/>
    </source>
</evidence>
<evidence type="ECO:0000256" key="11">
    <source>
        <dbReference type="SAM" id="MobiDB-lite"/>
    </source>
</evidence>
<dbReference type="SUPFAM" id="SSF52777">
    <property type="entry name" value="CoA-dependent acyltransferases"/>
    <property type="match status" value="1"/>
</dbReference>
<comment type="catalytic activity">
    <reaction evidence="9">
        <text>a long chain fatty alcohol + a fatty acyl-CoA = a long-chain alcohol wax ester + CoA</text>
        <dbReference type="Rhea" id="RHEA:38443"/>
        <dbReference type="ChEBI" id="CHEBI:17135"/>
        <dbReference type="ChEBI" id="CHEBI:57287"/>
        <dbReference type="ChEBI" id="CHEBI:77636"/>
        <dbReference type="ChEBI" id="CHEBI:235323"/>
        <dbReference type="EC" id="2.3.1.75"/>
    </reaction>
</comment>
<evidence type="ECO:0000259" key="13">
    <source>
        <dbReference type="Pfam" id="PF03007"/>
    </source>
</evidence>
<dbReference type="OrthoDB" id="619536at2759"/>
<evidence type="ECO:0000256" key="5">
    <source>
        <dbReference type="ARBA" id="ARBA00022679"/>
    </source>
</evidence>
<proteinExistence type="inferred from homology"/>
<reference evidence="16" key="1">
    <citation type="submission" date="2025-08" db="UniProtKB">
        <authorList>
            <consortium name="RefSeq"/>
        </authorList>
    </citation>
    <scope>IDENTIFICATION</scope>
    <source>
        <tissue evidence="16">Leaf</tissue>
    </source>
</reference>
<gene>
    <name evidence="16" type="primary">LOC115748601</name>
</gene>
<comment type="subcellular location">
    <subcellularLocation>
        <location evidence="1">Cell membrane</location>
        <topology evidence="1">Single-pass membrane protein</topology>
    </subcellularLocation>
    <subcellularLocation>
        <location evidence="2">Endoplasmic reticulum membrane</location>
    </subcellularLocation>
</comment>
<dbReference type="GO" id="GO:0019432">
    <property type="term" value="P:triglyceride biosynthetic process"/>
    <property type="evidence" value="ECO:0007669"/>
    <property type="project" value="UniProtKB-UniPathway"/>
</dbReference>
<dbReference type="Proteomes" id="UP000827889">
    <property type="component" value="Chromosome 9"/>
</dbReference>
<feature type="domain" description="O-acyltransferase WSD1-like N-terminal" evidence="13">
    <location>
        <begin position="77"/>
        <end position="295"/>
    </location>
</feature>
<dbReference type="GO" id="GO:0005789">
    <property type="term" value="C:endoplasmic reticulum membrane"/>
    <property type="evidence" value="ECO:0007669"/>
    <property type="project" value="UniProtKB-SubCell"/>
</dbReference>
<accession>A0A8B8Q387</accession>
<dbReference type="PANTHER" id="PTHR31650">
    <property type="entry name" value="O-ACYLTRANSFERASE (WSD1-LIKE) FAMILY PROTEIN"/>
    <property type="match status" value="1"/>
</dbReference>
<feature type="region of interest" description="Disordered" evidence="11">
    <location>
        <begin position="1"/>
        <end position="47"/>
    </location>
</feature>
<evidence type="ECO:0000256" key="6">
    <source>
        <dbReference type="ARBA" id="ARBA00022824"/>
    </source>
</evidence>
<keyword evidence="12" id="KW-1133">Transmembrane helix</keyword>
<evidence type="ECO:0000256" key="7">
    <source>
        <dbReference type="ARBA" id="ARBA00023315"/>
    </source>
</evidence>
<dbReference type="GO" id="GO:0005886">
    <property type="term" value="C:plasma membrane"/>
    <property type="evidence" value="ECO:0007669"/>
    <property type="project" value="UniProtKB-SubCell"/>
</dbReference>
<comment type="similarity">
    <text evidence="8">In the N-terminal section; belongs to the long-chain O-acyltransferase family.</text>
</comment>
<protein>
    <submittedName>
        <fullName evidence="16">Wax ester synthase/diacylglycerol acyltransferase 11-like</fullName>
    </submittedName>
</protein>
<evidence type="ECO:0000256" key="9">
    <source>
        <dbReference type="ARBA" id="ARBA00047604"/>
    </source>
</evidence>